<comment type="caution">
    <text evidence="1">The sequence shown here is derived from an EMBL/GenBank/DDBJ whole genome shotgun (WGS) entry which is preliminary data.</text>
</comment>
<name>A0AAW7LCI0_BIFBR</name>
<dbReference type="EMBL" id="QELD01000003">
    <property type="protein sequence ID" value="MDN4187346.1"/>
    <property type="molecule type" value="Genomic_DNA"/>
</dbReference>
<gene>
    <name evidence="1" type="ORF">DC496_02960</name>
</gene>
<dbReference type="AlphaFoldDB" id="A0AAW7LCI0"/>
<accession>A0AAW7LCI0</accession>
<reference evidence="1" key="1">
    <citation type="submission" date="2018-05" db="EMBL/GenBank/DDBJ databases">
        <authorList>
            <person name="Kondepudi K.K."/>
            <person name="Singh S."/>
            <person name="Chaudhry V."/>
            <person name="Mantri S."/>
            <person name="Bhadada S."/>
            <person name="Bishnoi M."/>
            <person name="Kaur J."/>
            <person name="Sharma S."/>
            <person name="Bhatia R."/>
        </authorList>
    </citation>
    <scope>NUCLEOTIDE SEQUENCE</scope>
    <source>
        <strain evidence="1">Bif11</strain>
    </source>
</reference>
<organism evidence="1 2">
    <name type="scientific">Bifidobacterium breve</name>
    <dbReference type="NCBI Taxonomy" id="1685"/>
    <lineage>
        <taxon>Bacteria</taxon>
        <taxon>Bacillati</taxon>
        <taxon>Actinomycetota</taxon>
        <taxon>Actinomycetes</taxon>
        <taxon>Bifidobacteriales</taxon>
        <taxon>Bifidobacteriaceae</taxon>
        <taxon>Bifidobacterium</taxon>
    </lineage>
</organism>
<dbReference type="Proteomes" id="UP001169990">
    <property type="component" value="Unassembled WGS sequence"/>
</dbReference>
<sequence length="134" mass="15070">MSLITNLYGDPKALQPLNTWLCSSTQNHDGKYTYTSDRNYWSVLLPEIKPGYVIAVDFDTTRRDAFKMENCSAIYSGHTTLAGIYNSGNCSLFCSNGKGVSVTINRIGIYSQDDWNRLQQYGLDWFDGDTMPLG</sequence>
<proteinExistence type="predicted"/>
<dbReference type="RefSeq" id="WP_301004218.1">
    <property type="nucleotide sequence ID" value="NZ_JBHDYS010000003.1"/>
</dbReference>
<evidence type="ECO:0000313" key="2">
    <source>
        <dbReference type="Proteomes" id="UP001169990"/>
    </source>
</evidence>
<protein>
    <submittedName>
        <fullName evidence="1">Uncharacterized protein</fullName>
    </submittedName>
</protein>
<evidence type="ECO:0000313" key="1">
    <source>
        <dbReference type="EMBL" id="MDN4187346.1"/>
    </source>
</evidence>
<reference evidence="1" key="2">
    <citation type="journal article" date="2022" name="3 Biotech.">
        <title>Isomaltooligosaccharides utilization and genomic characterization of human infant anti-inflammatory Bifidobacterium longum and Bifidobacterium breve strains.</title>
        <authorList>
            <person name="Sharma S."/>
            <person name="Singh S."/>
            <person name="Chaudhary V."/>
            <person name="Mantri S."/>
            <person name="Chander A."/>
            <person name="Maurya R."/>
            <person name="Rajarammohan S."/>
            <person name="Singh R.P."/>
            <person name="Rishi P."/>
            <person name="Bishnoi M."/>
            <person name="Bhadada S.K."/>
            <person name="Kondepudi K.K."/>
        </authorList>
    </citation>
    <scope>NUCLEOTIDE SEQUENCE</scope>
    <source>
        <strain evidence="1">Bif11</strain>
    </source>
</reference>